<feature type="compositionally biased region" description="Basic and acidic residues" evidence="1">
    <location>
        <begin position="93"/>
        <end position="107"/>
    </location>
</feature>
<dbReference type="EMBL" id="JAERRJ010000017">
    <property type="protein sequence ID" value="MBL1079484.1"/>
    <property type="molecule type" value="Genomic_DNA"/>
</dbReference>
<dbReference type="Proteomes" id="UP000602198">
    <property type="component" value="Unassembled WGS sequence"/>
</dbReference>
<evidence type="ECO:0000313" key="2">
    <source>
        <dbReference type="EMBL" id="MBL1079484.1"/>
    </source>
</evidence>
<evidence type="ECO:0000313" key="3">
    <source>
        <dbReference type="Proteomes" id="UP000602198"/>
    </source>
</evidence>
<dbReference type="InterPro" id="IPR048142">
    <property type="entry name" value="QRL_CxxC_CxxC"/>
</dbReference>
<proteinExistence type="predicted"/>
<sequence>MTTTDPQDEVPAGGIPIYPWRMAPAHLRTRRQLAAQGLRTNGQDIAGTLPPGRWGKTTYLYDVRLAAPKRPCTAAHRTALAKATRERQLRAAERHGIDRTEFEHDTDPGWDTAPQPPARPVNAFAAAAAREALDAERGWER</sequence>
<dbReference type="NCBIfam" id="NF041638">
    <property type="entry name" value="QRL_CxxC_CxxC"/>
    <property type="match status" value="1"/>
</dbReference>
<gene>
    <name evidence="2" type="ORF">JK358_34270</name>
</gene>
<comment type="caution">
    <text evidence="2">The sequence shown here is derived from an EMBL/GenBank/DDBJ whole genome shotgun (WGS) entry which is preliminary data.</text>
</comment>
<evidence type="ECO:0000256" key="1">
    <source>
        <dbReference type="SAM" id="MobiDB-lite"/>
    </source>
</evidence>
<keyword evidence="3" id="KW-1185">Reference proteome</keyword>
<protein>
    <submittedName>
        <fullName evidence="2">Uncharacterized protein</fullName>
    </submittedName>
</protein>
<dbReference type="RefSeq" id="WP_201956060.1">
    <property type="nucleotide sequence ID" value="NZ_JAERRJ010000017.1"/>
</dbReference>
<name>A0ABS1MFX1_9NOCA</name>
<feature type="region of interest" description="Disordered" evidence="1">
    <location>
        <begin position="93"/>
        <end position="119"/>
    </location>
</feature>
<organism evidence="2 3">
    <name type="scientific">Nocardia acididurans</name>
    <dbReference type="NCBI Taxonomy" id="2802282"/>
    <lineage>
        <taxon>Bacteria</taxon>
        <taxon>Bacillati</taxon>
        <taxon>Actinomycetota</taxon>
        <taxon>Actinomycetes</taxon>
        <taxon>Mycobacteriales</taxon>
        <taxon>Nocardiaceae</taxon>
        <taxon>Nocardia</taxon>
    </lineage>
</organism>
<reference evidence="2 3" key="1">
    <citation type="submission" date="2021-01" db="EMBL/GenBank/DDBJ databases">
        <title>WGS of actinomycetes isolated from Thailand.</title>
        <authorList>
            <person name="Thawai C."/>
        </authorList>
    </citation>
    <scope>NUCLEOTIDE SEQUENCE [LARGE SCALE GENOMIC DNA]</scope>
    <source>
        <strain evidence="2 3">LPG 2</strain>
    </source>
</reference>
<accession>A0ABS1MFX1</accession>